<protein>
    <recommendedName>
        <fullName evidence="2">MATH domain-containing protein</fullName>
    </recommendedName>
</protein>
<reference evidence="3 4" key="1">
    <citation type="submission" date="2020-10" db="EMBL/GenBank/DDBJ databases">
        <title>The Coptis chinensis genome and diversification of protoberbering-type alkaloids.</title>
        <authorList>
            <person name="Wang B."/>
            <person name="Shu S."/>
            <person name="Song C."/>
            <person name="Liu Y."/>
        </authorList>
    </citation>
    <scope>NUCLEOTIDE SEQUENCE [LARGE SCALE GENOMIC DNA]</scope>
    <source>
        <strain evidence="3">HL-2020</strain>
        <tissue evidence="3">Leaf</tissue>
    </source>
</reference>
<dbReference type="CDD" id="cd00121">
    <property type="entry name" value="MATH"/>
    <property type="match status" value="1"/>
</dbReference>
<dbReference type="Pfam" id="PF22486">
    <property type="entry name" value="MATH_2"/>
    <property type="match status" value="1"/>
</dbReference>
<dbReference type="OrthoDB" id="289038at2759"/>
<comment type="caution">
    <text evidence="3">The sequence shown here is derived from an EMBL/GenBank/DDBJ whole genome shotgun (WGS) entry which is preliminary data.</text>
</comment>
<dbReference type="Proteomes" id="UP000631114">
    <property type="component" value="Unassembled WGS sequence"/>
</dbReference>
<evidence type="ECO:0000259" key="2">
    <source>
        <dbReference type="PROSITE" id="PS50144"/>
    </source>
</evidence>
<name>A0A835LHW5_9MAGN</name>
<gene>
    <name evidence="3" type="ORF">IFM89_000308</name>
</gene>
<dbReference type="InterPro" id="IPR002083">
    <property type="entry name" value="MATH/TRAF_dom"/>
</dbReference>
<keyword evidence="4" id="KW-1185">Reference proteome</keyword>
<sequence length="134" mass="15257">MRIGLSCTGVACIQETISLLQVRCLCVWGDNVGTINRKCLWRCGLVKRVRRLLMFPKGNNVNFLSVYLDVADSASLSQGWSIFANFGLSVVNQRNRRYIVRKDTKHQFNARESDWGFTSFISLGELRDLGKGFF</sequence>
<keyword evidence="1" id="KW-0175">Coiled coil</keyword>
<dbReference type="PROSITE" id="PS50144">
    <property type="entry name" value="MATH"/>
    <property type="match status" value="1"/>
</dbReference>
<organism evidence="3 4">
    <name type="scientific">Coptis chinensis</name>
    <dbReference type="NCBI Taxonomy" id="261450"/>
    <lineage>
        <taxon>Eukaryota</taxon>
        <taxon>Viridiplantae</taxon>
        <taxon>Streptophyta</taxon>
        <taxon>Embryophyta</taxon>
        <taxon>Tracheophyta</taxon>
        <taxon>Spermatophyta</taxon>
        <taxon>Magnoliopsida</taxon>
        <taxon>Ranunculales</taxon>
        <taxon>Ranunculaceae</taxon>
        <taxon>Coptidoideae</taxon>
        <taxon>Coptis</taxon>
    </lineage>
</organism>
<evidence type="ECO:0000313" key="4">
    <source>
        <dbReference type="Proteomes" id="UP000631114"/>
    </source>
</evidence>
<dbReference type="AlphaFoldDB" id="A0A835LHW5"/>
<accession>A0A835LHW5</accession>
<proteinExistence type="predicted"/>
<evidence type="ECO:0000256" key="1">
    <source>
        <dbReference type="ARBA" id="ARBA00023054"/>
    </source>
</evidence>
<dbReference type="PANTHER" id="PTHR46236">
    <property type="entry name" value="TRAF-LIKE SUPERFAMILY PROTEIN"/>
    <property type="match status" value="1"/>
</dbReference>
<dbReference type="SUPFAM" id="SSF49599">
    <property type="entry name" value="TRAF domain-like"/>
    <property type="match status" value="1"/>
</dbReference>
<feature type="domain" description="MATH" evidence="2">
    <location>
        <begin position="6"/>
        <end position="134"/>
    </location>
</feature>
<dbReference type="SMART" id="SM00061">
    <property type="entry name" value="MATH"/>
    <property type="match status" value="1"/>
</dbReference>
<evidence type="ECO:0000313" key="3">
    <source>
        <dbReference type="EMBL" id="KAF9595390.1"/>
    </source>
</evidence>
<dbReference type="PANTHER" id="PTHR46236:SF35">
    <property type="entry name" value="MATH DOMAIN-CONTAINING PROTEIN"/>
    <property type="match status" value="1"/>
</dbReference>
<dbReference type="InterPro" id="IPR008974">
    <property type="entry name" value="TRAF-like"/>
</dbReference>
<dbReference type="Gene3D" id="2.60.210.10">
    <property type="entry name" value="Apoptosis, Tumor Necrosis Factor Receptor Associated Protein 2, Chain A"/>
    <property type="match status" value="1"/>
</dbReference>
<dbReference type="InterPro" id="IPR050804">
    <property type="entry name" value="MCC"/>
</dbReference>
<dbReference type="EMBL" id="JADFTS010000007">
    <property type="protein sequence ID" value="KAF9595390.1"/>
    <property type="molecule type" value="Genomic_DNA"/>
</dbReference>